<comment type="cofactor">
    <cofactor evidence="1 10">
        <name>Mg(2+)</name>
        <dbReference type="ChEBI" id="CHEBI:18420"/>
    </cofactor>
</comment>
<dbReference type="GO" id="GO:0005524">
    <property type="term" value="F:ATP binding"/>
    <property type="evidence" value="ECO:0007669"/>
    <property type="project" value="UniProtKB-UniRule"/>
</dbReference>
<evidence type="ECO:0000256" key="6">
    <source>
        <dbReference type="ARBA" id="ARBA00022741"/>
    </source>
</evidence>
<sequence>MGPTASGKTDLAVELARRFPVAIVSVDSALIYRGMDIGTAKPQAAVLAEAPHRLIDIRDPAESYSAAQFRADALREMAQITAAGQVPLLVGGTMLYFRALERGLSELPQANTAVRAALEDEARRRGWRALHDELARIDPVAAARIHPNDPQRLQRALEVYRISGVPLSTLQQRRDRHVFPYRPLRMALLPVDRERLHARIAERFVKMLKEGLINEVSHLYGRDDLDLSYPSMRAVGYRQVWRHLAGEYGREEMIRRAVVATRQLAKRQMTWLRSDADLMTLNADAIQVSTVCAQVENYLGRA</sequence>
<reference evidence="14 15" key="1">
    <citation type="submission" date="2017-01" db="EMBL/GenBank/DDBJ databases">
        <title>Draft sequence of Acidihalobacter ferrooxidans strain DSM 14175 (strain V8).</title>
        <authorList>
            <person name="Khaleque H.N."/>
            <person name="Ramsay J.P."/>
            <person name="Murphy R.J.T."/>
            <person name="Kaksonen A.H."/>
            <person name="Boxall N.J."/>
            <person name="Watkin E.L.J."/>
        </authorList>
    </citation>
    <scope>NUCLEOTIDE SEQUENCE [LARGE SCALE GENOMIC DNA]</scope>
    <source>
        <strain evidence="14 15">V8</strain>
    </source>
</reference>
<dbReference type="RefSeq" id="WP_076837187.1">
    <property type="nucleotide sequence ID" value="NZ_CP019434.1"/>
</dbReference>
<keyword evidence="4 10" id="KW-0808">Transferase</keyword>
<evidence type="ECO:0000256" key="10">
    <source>
        <dbReference type="HAMAP-Rule" id="MF_00185"/>
    </source>
</evidence>
<feature type="binding site" evidence="10">
    <location>
        <begin position="2"/>
        <end position="9"/>
    </location>
    <ligand>
        <name>ATP</name>
        <dbReference type="ChEBI" id="CHEBI:30616"/>
    </ligand>
</feature>
<dbReference type="FunFam" id="1.10.20.140:FF:000001">
    <property type="entry name" value="tRNA dimethylallyltransferase"/>
    <property type="match status" value="1"/>
</dbReference>
<evidence type="ECO:0000256" key="8">
    <source>
        <dbReference type="ARBA" id="ARBA00022842"/>
    </source>
</evidence>
<dbReference type="OrthoDB" id="9776390at2"/>
<comment type="function">
    <text evidence="2 10 12">Catalyzes the transfer of a dimethylallyl group onto the adenine at position 37 in tRNAs that read codons beginning with uridine, leading to the formation of N6-(dimethylallyl)adenosine (i(6)A).</text>
</comment>
<evidence type="ECO:0000313" key="14">
    <source>
        <dbReference type="EMBL" id="APZ43547.1"/>
    </source>
</evidence>
<feature type="site" description="Interaction with substrate tRNA" evidence="10">
    <location>
        <position position="115"/>
    </location>
</feature>
<dbReference type="NCBIfam" id="TIGR00174">
    <property type="entry name" value="miaA"/>
    <property type="match status" value="1"/>
</dbReference>
<evidence type="ECO:0000256" key="1">
    <source>
        <dbReference type="ARBA" id="ARBA00001946"/>
    </source>
</evidence>
<keyword evidence="6 10" id="KW-0547">Nucleotide-binding</keyword>
<evidence type="ECO:0000256" key="13">
    <source>
        <dbReference type="RuleBase" id="RU003785"/>
    </source>
</evidence>
<evidence type="ECO:0000256" key="7">
    <source>
        <dbReference type="ARBA" id="ARBA00022840"/>
    </source>
</evidence>
<keyword evidence="5 10" id="KW-0819">tRNA processing</keyword>
<comment type="caution">
    <text evidence="10">Lacks conserved residue(s) required for the propagation of feature annotation.</text>
</comment>
<dbReference type="Gene3D" id="1.10.20.140">
    <property type="match status" value="1"/>
</dbReference>
<dbReference type="InterPro" id="IPR039657">
    <property type="entry name" value="Dimethylallyltransferase"/>
</dbReference>
<comment type="catalytic activity">
    <reaction evidence="9 10 11">
        <text>adenosine(37) in tRNA + dimethylallyl diphosphate = N(6)-dimethylallyladenosine(37) in tRNA + diphosphate</text>
        <dbReference type="Rhea" id="RHEA:26482"/>
        <dbReference type="Rhea" id="RHEA-COMP:10162"/>
        <dbReference type="Rhea" id="RHEA-COMP:10375"/>
        <dbReference type="ChEBI" id="CHEBI:33019"/>
        <dbReference type="ChEBI" id="CHEBI:57623"/>
        <dbReference type="ChEBI" id="CHEBI:74411"/>
        <dbReference type="ChEBI" id="CHEBI:74415"/>
        <dbReference type="EC" id="2.5.1.75"/>
    </reaction>
</comment>
<evidence type="ECO:0000256" key="2">
    <source>
        <dbReference type="ARBA" id="ARBA00003213"/>
    </source>
</evidence>
<keyword evidence="8 10" id="KW-0460">Magnesium</keyword>
<feature type="region of interest" description="Interaction with substrate tRNA" evidence="10">
    <location>
        <begin position="151"/>
        <end position="155"/>
    </location>
</feature>
<protein>
    <recommendedName>
        <fullName evidence="10">tRNA dimethylallyltransferase</fullName>
        <ecNumber evidence="10">2.5.1.75</ecNumber>
    </recommendedName>
    <alternativeName>
        <fullName evidence="10">Dimethylallyl diphosphate:tRNA dimethylallyltransferase</fullName>
        <shortName evidence="10">DMAPP:tRNA dimethylallyltransferase</shortName>
        <shortName evidence="10">DMATase</shortName>
    </alternativeName>
    <alternativeName>
        <fullName evidence="10">Isopentenyl-diphosphate:tRNA isopentenyltransferase</fullName>
        <shortName evidence="10">IPP transferase</shortName>
        <shortName evidence="10">IPPT</shortName>
        <shortName evidence="10">IPTase</shortName>
    </alternativeName>
</protein>
<keyword evidence="7 10" id="KW-0067">ATP-binding</keyword>
<dbReference type="SUPFAM" id="SSF52540">
    <property type="entry name" value="P-loop containing nucleoside triphosphate hydrolases"/>
    <property type="match status" value="2"/>
</dbReference>
<evidence type="ECO:0000256" key="3">
    <source>
        <dbReference type="ARBA" id="ARBA00005842"/>
    </source>
</evidence>
<dbReference type="KEGG" id="afy:BW247_10980"/>
<feature type="site" description="Interaction with substrate tRNA" evidence="10">
    <location>
        <position position="93"/>
    </location>
</feature>
<proteinExistence type="inferred from homology"/>
<dbReference type="PANTHER" id="PTHR11088:SF60">
    <property type="entry name" value="TRNA DIMETHYLALLYLTRANSFERASE"/>
    <property type="match status" value="1"/>
</dbReference>
<evidence type="ECO:0000256" key="9">
    <source>
        <dbReference type="ARBA" id="ARBA00049563"/>
    </source>
</evidence>
<dbReference type="Pfam" id="PF01715">
    <property type="entry name" value="IPPT"/>
    <property type="match status" value="1"/>
</dbReference>
<dbReference type="PANTHER" id="PTHR11088">
    <property type="entry name" value="TRNA DIMETHYLALLYLTRANSFERASE"/>
    <property type="match status" value="1"/>
</dbReference>
<dbReference type="HAMAP" id="MF_00185">
    <property type="entry name" value="IPP_trans"/>
    <property type="match status" value="1"/>
</dbReference>
<accession>A0A1P8UI96</accession>
<dbReference type="STRING" id="1765967.BW247_10980"/>
<dbReference type="GO" id="GO:0006400">
    <property type="term" value="P:tRNA modification"/>
    <property type="evidence" value="ECO:0007669"/>
    <property type="project" value="TreeGrafter"/>
</dbReference>
<evidence type="ECO:0000313" key="15">
    <source>
        <dbReference type="Proteomes" id="UP000243807"/>
    </source>
</evidence>
<comment type="subunit">
    <text evidence="10">Monomer.</text>
</comment>
<name>A0A1P8UI96_9GAMM</name>
<gene>
    <name evidence="10" type="primary">miaA</name>
    <name evidence="14" type="ORF">BW247_10980</name>
</gene>
<dbReference type="Gene3D" id="3.40.50.300">
    <property type="entry name" value="P-loop containing nucleotide triphosphate hydrolases"/>
    <property type="match status" value="1"/>
</dbReference>
<evidence type="ECO:0000256" key="11">
    <source>
        <dbReference type="RuleBase" id="RU003783"/>
    </source>
</evidence>
<dbReference type="Proteomes" id="UP000243807">
    <property type="component" value="Chromosome"/>
</dbReference>
<comment type="similarity">
    <text evidence="3 10 13">Belongs to the IPP transferase family.</text>
</comment>
<dbReference type="EC" id="2.5.1.75" evidence="10"/>
<dbReference type="EMBL" id="CP019434">
    <property type="protein sequence ID" value="APZ43547.1"/>
    <property type="molecule type" value="Genomic_DNA"/>
</dbReference>
<dbReference type="InterPro" id="IPR018022">
    <property type="entry name" value="IPT"/>
</dbReference>
<evidence type="ECO:0000256" key="4">
    <source>
        <dbReference type="ARBA" id="ARBA00022679"/>
    </source>
</evidence>
<feature type="region of interest" description="Interaction with substrate tRNA" evidence="10">
    <location>
        <begin position="27"/>
        <end position="30"/>
    </location>
</feature>
<dbReference type="GO" id="GO:0052381">
    <property type="term" value="F:tRNA dimethylallyltransferase activity"/>
    <property type="evidence" value="ECO:0007669"/>
    <property type="project" value="UniProtKB-UniRule"/>
</dbReference>
<organism evidence="14 15">
    <name type="scientific">Acidihalobacter ferrooxydans</name>
    <dbReference type="NCBI Taxonomy" id="1765967"/>
    <lineage>
        <taxon>Bacteria</taxon>
        <taxon>Pseudomonadati</taxon>
        <taxon>Pseudomonadota</taxon>
        <taxon>Gammaproteobacteria</taxon>
        <taxon>Chromatiales</taxon>
        <taxon>Ectothiorhodospiraceae</taxon>
        <taxon>Acidihalobacter</taxon>
    </lineage>
</organism>
<feature type="binding site" evidence="10">
    <location>
        <begin position="4"/>
        <end position="9"/>
    </location>
    <ligand>
        <name>substrate</name>
    </ligand>
</feature>
<keyword evidence="15" id="KW-1185">Reference proteome</keyword>
<dbReference type="InterPro" id="IPR027417">
    <property type="entry name" value="P-loop_NTPase"/>
</dbReference>
<evidence type="ECO:0000256" key="5">
    <source>
        <dbReference type="ARBA" id="ARBA00022694"/>
    </source>
</evidence>
<dbReference type="AlphaFoldDB" id="A0A1P8UI96"/>
<evidence type="ECO:0000256" key="12">
    <source>
        <dbReference type="RuleBase" id="RU003784"/>
    </source>
</evidence>